<dbReference type="Pfam" id="PF00085">
    <property type="entry name" value="Thioredoxin"/>
    <property type="match status" value="1"/>
</dbReference>
<dbReference type="SUPFAM" id="SSF52833">
    <property type="entry name" value="Thioredoxin-like"/>
    <property type="match status" value="1"/>
</dbReference>
<name>A0A1W1EJ11_9ZZZZ</name>
<evidence type="ECO:0000259" key="1">
    <source>
        <dbReference type="PROSITE" id="PS51352"/>
    </source>
</evidence>
<dbReference type="InterPro" id="IPR036249">
    <property type="entry name" value="Thioredoxin-like_sf"/>
</dbReference>
<dbReference type="GO" id="GO:0005737">
    <property type="term" value="C:cytoplasm"/>
    <property type="evidence" value="ECO:0007669"/>
    <property type="project" value="TreeGrafter"/>
</dbReference>
<organism evidence="2">
    <name type="scientific">hydrothermal vent metagenome</name>
    <dbReference type="NCBI Taxonomy" id="652676"/>
    <lineage>
        <taxon>unclassified sequences</taxon>
        <taxon>metagenomes</taxon>
        <taxon>ecological metagenomes</taxon>
    </lineage>
</organism>
<dbReference type="PANTHER" id="PTHR45663">
    <property type="entry name" value="GEO12009P1"/>
    <property type="match status" value="1"/>
</dbReference>
<dbReference type="Gene3D" id="3.40.30.10">
    <property type="entry name" value="Glutaredoxin"/>
    <property type="match status" value="1"/>
</dbReference>
<reference evidence="2" key="1">
    <citation type="submission" date="2016-10" db="EMBL/GenBank/DDBJ databases">
        <authorList>
            <person name="de Groot N.N."/>
        </authorList>
    </citation>
    <scope>NUCLEOTIDE SEQUENCE</scope>
</reference>
<feature type="domain" description="Thioredoxin" evidence="1">
    <location>
        <begin position="1"/>
        <end position="104"/>
    </location>
</feature>
<accession>A0A1W1EJ11</accession>
<dbReference type="CDD" id="cd02947">
    <property type="entry name" value="TRX_family"/>
    <property type="match status" value="1"/>
</dbReference>
<dbReference type="AlphaFoldDB" id="A0A1W1EJ11"/>
<evidence type="ECO:0000313" key="2">
    <source>
        <dbReference type="EMBL" id="SHO80858.1"/>
    </source>
</evidence>
<dbReference type="GO" id="GO:0015035">
    <property type="term" value="F:protein-disulfide reductase activity"/>
    <property type="evidence" value="ECO:0007669"/>
    <property type="project" value="TreeGrafter"/>
</dbReference>
<dbReference type="PANTHER" id="PTHR45663:SF11">
    <property type="entry name" value="GEO12009P1"/>
    <property type="match status" value="1"/>
</dbReference>
<dbReference type="EMBL" id="FRYL01000021">
    <property type="protein sequence ID" value="SHO80858.1"/>
    <property type="molecule type" value="Genomic_DNA"/>
</dbReference>
<dbReference type="PROSITE" id="PS51352">
    <property type="entry name" value="THIOREDOXIN_2"/>
    <property type="match status" value="1"/>
</dbReference>
<sequence>MIEIDENLDVVMSEEFAKGNMVILQFTSELCDACVALEMELEEIDEKYDDISILSIDCNENDELVEYYDVYQTPTMIIFNSQKEMIYNGEGVMLYQDIEQIMGR</sequence>
<proteinExistence type="predicted"/>
<dbReference type="InterPro" id="IPR013766">
    <property type="entry name" value="Thioredoxin_domain"/>
</dbReference>
<protein>
    <recommendedName>
        <fullName evidence="1">Thioredoxin domain-containing protein</fullName>
    </recommendedName>
</protein>
<gene>
    <name evidence="2" type="ORF">MNB_SV-15-508</name>
</gene>